<keyword evidence="2" id="KW-1185">Reference proteome</keyword>
<evidence type="ECO:0000313" key="1">
    <source>
        <dbReference type="EMBL" id="KAF3611252.1"/>
    </source>
</evidence>
<dbReference type="EMBL" id="QGKV02000297">
    <property type="protein sequence ID" value="KAF3611252.1"/>
    <property type="molecule type" value="Genomic_DNA"/>
</dbReference>
<gene>
    <name evidence="1" type="ORF">DY000_02051513</name>
</gene>
<dbReference type="Proteomes" id="UP000266723">
    <property type="component" value="Unassembled WGS sequence"/>
</dbReference>
<sequence length="295" mass="32703">MDRPPSYPHYQNPNPNFFHRAPPLNPNPNFFLRPPPPPPPLQSPNTYFIPPSPPPIRELSGTLSSLQCLISECQRTLDSLSQNLSLEHSSLLHKDGLLPSDVCAMKSEIGGWRDYPISYSYSVLCSILGSEAVEISELRAWILVNSTRYGVVIDTYMSDHVLLLFRLSMKAVVKEAIVFMRESDANAAGEQSCKSRTFECPVLFRVLSWLASQLGVLYGEGNGKFFFALDMLKQCIEVSASQVMLFRSPDSSGVLKDLDEDVKIGKILDSGQVISVSRVAAAVAALYERSMLEGK</sequence>
<accession>A0ABQ7F6Q2</accession>
<comment type="caution">
    <text evidence="1">The sequence shown here is derived from an EMBL/GenBank/DDBJ whole genome shotgun (WGS) entry which is preliminary data.</text>
</comment>
<proteinExistence type="predicted"/>
<evidence type="ECO:0000313" key="2">
    <source>
        <dbReference type="Proteomes" id="UP000266723"/>
    </source>
</evidence>
<reference evidence="1 2" key="1">
    <citation type="journal article" date="2020" name="BMC Genomics">
        <title>Intraspecific diversification of the crop wild relative Brassica cretica Lam. using demographic model selection.</title>
        <authorList>
            <person name="Kioukis A."/>
            <person name="Michalopoulou V.A."/>
            <person name="Briers L."/>
            <person name="Pirintsos S."/>
            <person name="Studholme D.J."/>
            <person name="Pavlidis P."/>
            <person name="Sarris P.F."/>
        </authorList>
    </citation>
    <scope>NUCLEOTIDE SEQUENCE [LARGE SCALE GENOMIC DNA]</scope>
    <source>
        <strain evidence="2">cv. PFS-1207/04</strain>
    </source>
</reference>
<name>A0ABQ7F6Q2_BRACR</name>
<organism evidence="1 2">
    <name type="scientific">Brassica cretica</name>
    <name type="common">Mustard</name>
    <dbReference type="NCBI Taxonomy" id="69181"/>
    <lineage>
        <taxon>Eukaryota</taxon>
        <taxon>Viridiplantae</taxon>
        <taxon>Streptophyta</taxon>
        <taxon>Embryophyta</taxon>
        <taxon>Tracheophyta</taxon>
        <taxon>Spermatophyta</taxon>
        <taxon>Magnoliopsida</taxon>
        <taxon>eudicotyledons</taxon>
        <taxon>Gunneridae</taxon>
        <taxon>Pentapetalae</taxon>
        <taxon>rosids</taxon>
        <taxon>malvids</taxon>
        <taxon>Brassicales</taxon>
        <taxon>Brassicaceae</taxon>
        <taxon>Brassiceae</taxon>
        <taxon>Brassica</taxon>
    </lineage>
</organism>
<protein>
    <submittedName>
        <fullName evidence="1">Uncharacterized protein</fullName>
    </submittedName>
</protein>